<feature type="region of interest" description="Disordered" evidence="1">
    <location>
        <begin position="160"/>
        <end position="179"/>
    </location>
</feature>
<feature type="domain" description="Oxidoreductase molybdopterin-binding" evidence="3">
    <location>
        <begin position="60"/>
        <end position="161"/>
    </location>
</feature>
<evidence type="ECO:0000313" key="4">
    <source>
        <dbReference type="EMBL" id="MEW9571655.1"/>
    </source>
</evidence>
<dbReference type="InterPro" id="IPR000572">
    <property type="entry name" value="OxRdtase_Mopterin-bd_dom"/>
</dbReference>
<evidence type="ECO:0000259" key="3">
    <source>
        <dbReference type="Pfam" id="PF00174"/>
    </source>
</evidence>
<dbReference type="Pfam" id="PF00174">
    <property type="entry name" value="Oxidored_molyb"/>
    <property type="match status" value="1"/>
</dbReference>
<sequence length="179" mass="18786">MSLYRLPLRSLAFVVLLVAGGASLAATPPITLPDGRTVQLSAKAIESLPRLSVSATAHGKTARYGGYDLRQVLEAAGVRASALRGRAMTTIVTVSAPDGYHAVFALAELDPTLGNRQVLLADRENGQPLPPATGPWRLVVPADQRPARWVRQVNAIAVSNPQAARTDQGPRSATAAAAH</sequence>
<feature type="compositionally biased region" description="Polar residues" evidence="1">
    <location>
        <begin position="160"/>
        <end position="171"/>
    </location>
</feature>
<evidence type="ECO:0000256" key="1">
    <source>
        <dbReference type="SAM" id="MobiDB-lite"/>
    </source>
</evidence>
<protein>
    <submittedName>
        <fullName evidence="4">Molybdopterin-dependent oxidoreductase</fullName>
    </submittedName>
</protein>
<gene>
    <name evidence="4" type="ORF">ABQJ54_07820</name>
</gene>
<feature type="chain" id="PRO_5045139528" evidence="2">
    <location>
        <begin position="26"/>
        <end position="179"/>
    </location>
</feature>
<dbReference type="Gene3D" id="3.90.420.10">
    <property type="entry name" value="Oxidoreductase, molybdopterin-binding domain"/>
    <property type="match status" value="1"/>
</dbReference>
<keyword evidence="5" id="KW-1185">Reference proteome</keyword>
<comment type="caution">
    <text evidence="4">The sequence shown here is derived from an EMBL/GenBank/DDBJ whole genome shotgun (WGS) entry which is preliminary data.</text>
</comment>
<organism evidence="4 5">
    <name type="scientific">Rhodanobacter lycopersici</name>
    <dbReference type="NCBI Taxonomy" id="3162487"/>
    <lineage>
        <taxon>Bacteria</taxon>
        <taxon>Pseudomonadati</taxon>
        <taxon>Pseudomonadota</taxon>
        <taxon>Gammaproteobacteria</taxon>
        <taxon>Lysobacterales</taxon>
        <taxon>Rhodanobacteraceae</taxon>
        <taxon>Rhodanobacter</taxon>
    </lineage>
</organism>
<evidence type="ECO:0000256" key="2">
    <source>
        <dbReference type="SAM" id="SignalP"/>
    </source>
</evidence>
<dbReference type="RefSeq" id="WP_367853736.1">
    <property type="nucleotide sequence ID" value="NZ_JBFOHK010000002.1"/>
</dbReference>
<accession>A0ABV3QCV6</accession>
<name>A0ABV3QCV6_9GAMM</name>
<evidence type="ECO:0000313" key="5">
    <source>
        <dbReference type="Proteomes" id="UP001556220"/>
    </source>
</evidence>
<dbReference type="SUPFAM" id="SSF56524">
    <property type="entry name" value="Oxidoreductase molybdopterin-binding domain"/>
    <property type="match status" value="1"/>
</dbReference>
<keyword evidence="2" id="KW-0732">Signal</keyword>
<reference evidence="4 5" key="1">
    <citation type="submission" date="2024-06" db="EMBL/GenBank/DDBJ databases">
        <authorList>
            <person name="Woo H."/>
        </authorList>
    </citation>
    <scope>NUCLEOTIDE SEQUENCE [LARGE SCALE GENOMIC DNA]</scope>
    <source>
        <strain evidence="4 5">Si-c</strain>
    </source>
</reference>
<proteinExistence type="predicted"/>
<dbReference type="InterPro" id="IPR036374">
    <property type="entry name" value="OxRdtase_Mopterin-bd_sf"/>
</dbReference>
<dbReference type="EMBL" id="JBFOHK010000002">
    <property type="protein sequence ID" value="MEW9571655.1"/>
    <property type="molecule type" value="Genomic_DNA"/>
</dbReference>
<feature type="signal peptide" evidence="2">
    <location>
        <begin position="1"/>
        <end position="25"/>
    </location>
</feature>
<dbReference type="Proteomes" id="UP001556220">
    <property type="component" value="Unassembled WGS sequence"/>
</dbReference>